<evidence type="ECO:0000259" key="14">
    <source>
        <dbReference type="Pfam" id="PF02770"/>
    </source>
</evidence>
<evidence type="ECO:0000256" key="1">
    <source>
        <dbReference type="ARBA" id="ARBA00001974"/>
    </source>
</evidence>
<dbReference type="Gene3D" id="1.20.140.10">
    <property type="entry name" value="Butyryl-CoA Dehydrogenase, subunit A, domain 3"/>
    <property type="match status" value="1"/>
</dbReference>
<dbReference type="InterPro" id="IPR009100">
    <property type="entry name" value="AcylCoA_DH/oxidase_NM_dom_sf"/>
</dbReference>
<name>A0A0Q9YGE2_9GAMM</name>
<dbReference type="Proteomes" id="UP000051494">
    <property type="component" value="Unassembled WGS sequence"/>
</dbReference>
<evidence type="ECO:0000256" key="3">
    <source>
        <dbReference type="ARBA" id="ARBA00022630"/>
    </source>
</evidence>
<dbReference type="Pfam" id="PF02770">
    <property type="entry name" value="Acyl-CoA_dh_M"/>
    <property type="match status" value="1"/>
</dbReference>
<evidence type="ECO:0000256" key="8">
    <source>
        <dbReference type="ARBA" id="ARBA00066461"/>
    </source>
</evidence>
<evidence type="ECO:0000256" key="6">
    <source>
        <dbReference type="ARBA" id="ARBA00052938"/>
    </source>
</evidence>
<dbReference type="PANTHER" id="PTHR43884">
    <property type="entry name" value="ACYL-COA DEHYDROGENASE"/>
    <property type="match status" value="1"/>
</dbReference>
<dbReference type="EC" id="1.3.8.11" evidence="7"/>
<reference evidence="17" key="3">
    <citation type="submission" date="2021-06" db="EMBL/GenBank/DDBJ databases">
        <title>Genomic Description and Analysis of Intracellular Bacteria, Candidatus Berkiella cookevillensis and Candidatus Berkiella aquae.</title>
        <authorList>
            <person name="Kidane D.T."/>
            <person name="Mehari Y.T."/>
            <person name="Rice F.C."/>
            <person name="Arivett B.A."/>
            <person name="Farone A.L."/>
            <person name="Berk S.G."/>
            <person name="Farone M.B."/>
        </authorList>
    </citation>
    <scope>NUCLEOTIDE SEQUENCE</scope>
    <source>
        <strain evidence="17">CC99</strain>
    </source>
</reference>
<dbReference type="FunFam" id="1.20.140.10:FF:000004">
    <property type="entry name" value="Acyl-CoA dehydrogenase FadE25"/>
    <property type="match status" value="1"/>
</dbReference>
<comment type="similarity">
    <text evidence="2 12">Belongs to the acyl-CoA dehydrogenase family.</text>
</comment>
<dbReference type="OrthoDB" id="9770681at2"/>
<dbReference type="STRING" id="437022.CC99x_00642"/>
<reference evidence="17" key="2">
    <citation type="journal article" date="2016" name="Genome Announc.">
        <title>Draft Genome Sequences of Two Novel Amoeba-Resistant Intranuclear Bacteria, 'Candidatus Berkiella cookevillensis' and 'Candidatus Berkiella aquae'.</title>
        <authorList>
            <person name="Mehari Y.T."/>
            <person name="Arivett B.A."/>
            <person name="Farone A.L."/>
            <person name="Gunderson J.H."/>
            <person name="Farone M.B."/>
        </authorList>
    </citation>
    <scope>NUCLEOTIDE SEQUENCE</scope>
    <source>
        <strain evidence="17">CC99</strain>
    </source>
</reference>
<dbReference type="InterPro" id="IPR006091">
    <property type="entry name" value="Acyl-CoA_Oxase/DH_mid-dom"/>
</dbReference>
<dbReference type="FunFam" id="2.40.110.10:FF:000009">
    <property type="entry name" value="Acyl-CoA dehydrogenase"/>
    <property type="match status" value="1"/>
</dbReference>
<feature type="domain" description="Acyl-CoA dehydrogenase/oxidase C-terminal" evidence="13">
    <location>
        <begin position="227"/>
        <end position="375"/>
    </location>
</feature>
<evidence type="ECO:0000259" key="15">
    <source>
        <dbReference type="Pfam" id="PF02771"/>
    </source>
</evidence>
<evidence type="ECO:0000256" key="2">
    <source>
        <dbReference type="ARBA" id="ARBA00009347"/>
    </source>
</evidence>
<feature type="domain" description="Acyl-CoA dehydrogenase/oxidase N-terminal" evidence="15">
    <location>
        <begin position="5"/>
        <end position="116"/>
    </location>
</feature>
<proteinExistence type="inferred from homology"/>
<dbReference type="EMBL" id="LKHV01000002">
    <property type="protein sequence ID" value="KRG19629.1"/>
    <property type="molecule type" value="Genomic_DNA"/>
</dbReference>
<dbReference type="InterPro" id="IPR036250">
    <property type="entry name" value="AcylCo_DH-like_C"/>
</dbReference>
<keyword evidence="5 12" id="KW-0560">Oxidoreductase</keyword>
<dbReference type="PATRIC" id="fig|1590042.3.peg.660"/>
<protein>
    <recommendedName>
        <fullName evidence="10">3-sulfinopropanoyl-CoA desulfinase</fullName>
        <ecNumber evidence="7">1.3.8.11</ecNumber>
        <ecNumber evidence="8">3.13.1.4</ecNumber>
    </recommendedName>
    <alternativeName>
        <fullName evidence="11">3-sulfinopropionyl coenzyme A desulfinase</fullName>
    </alternativeName>
    <alternativeName>
        <fullName evidence="9">Cyclohexane-1-carbonyl-CoA dehydrogenase</fullName>
    </alternativeName>
</protein>
<comment type="caution">
    <text evidence="16">The sequence shown here is derived from an EMBL/GenBank/DDBJ whole genome shotgun (WGS) entry which is preliminary data.</text>
</comment>
<reference evidence="16" key="1">
    <citation type="submission" date="2015-09" db="EMBL/GenBank/DDBJ databases">
        <title>Draft Genome Sequences of Two Novel Amoeba-resistant Intranuclear Bacteria, Candidatus Berkiella cookevillensis and Candidatus Berkiella aquae.</title>
        <authorList>
            <person name="Mehari Y.T."/>
            <person name="Arivett B.A."/>
            <person name="Farone A.L."/>
            <person name="Gunderson J.H."/>
            <person name="Farone M.B."/>
        </authorList>
    </citation>
    <scope>NUCLEOTIDE SEQUENCE [LARGE SCALE GENOMIC DNA]</scope>
    <source>
        <strain evidence="16">CC99</strain>
    </source>
</reference>
<evidence type="ECO:0000313" key="17">
    <source>
        <dbReference type="EMBL" id="MCS5707626.1"/>
    </source>
</evidence>
<organism evidence="16">
    <name type="scientific">Candidatus Berkiella cookevillensis</name>
    <dbReference type="NCBI Taxonomy" id="437022"/>
    <lineage>
        <taxon>Bacteria</taxon>
        <taxon>Pseudomonadati</taxon>
        <taxon>Pseudomonadota</taxon>
        <taxon>Gammaproteobacteria</taxon>
        <taxon>Candidatus Berkiellales</taxon>
        <taxon>Candidatus Berkiellaceae</taxon>
        <taxon>Candidatus Berkiella</taxon>
    </lineage>
</organism>
<dbReference type="GO" id="GO:0050660">
    <property type="term" value="F:flavin adenine dinucleotide binding"/>
    <property type="evidence" value="ECO:0007669"/>
    <property type="project" value="InterPro"/>
</dbReference>
<sequence>MLLKEEHKLIKETARQLANKHIAPFAEEWAQKKQFPKAALEPFAQAGFMGVLVPEHLGGAECDYLSYVLFMEEIAKADGGVSTIIGVHNSVGTLPLLKYGSTEQKEQFLKPMAQGKHLGAFCLSEPQAGSDAINIQSKAVKQGNNYILNGVKQFITSGDIADIAIVFAATNHHDDKREISAFIVPTNTKGYTVAKIESKMGQHTSNIAQIVLDNISVPEEYLLGQQGEGYKIALSTLECGRLGVGAQALGMAQKAFEFSLQYAKERESFGKKIFQHQAIQFKLAEMATELEAARQLIHYAASKRDMGHSVIKEAAMAKLFATERAEHICREAIQILGGYGYLSDFPIERIYRDVRVTSIYEGSSEIQKIVIGKELQKEG</sequence>
<keyword evidence="4 12" id="KW-0274">FAD</keyword>
<evidence type="ECO:0000256" key="5">
    <source>
        <dbReference type="ARBA" id="ARBA00023002"/>
    </source>
</evidence>
<dbReference type="SUPFAM" id="SSF56645">
    <property type="entry name" value="Acyl-CoA dehydrogenase NM domain-like"/>
    <property type="match status" value="1"/>
</dbReference>
<dbReference type="EMBL" id="LKHV02000001">
    <property type="protein sequence ID" value="MCS5707626.1"/>
    <property type="molecule type" value="Genomic_DNA"/>
</dbReference>
<dbReference type="PROSITE" id="PS00073">
    <property type="entry name" value="ACYL_COA_DH_2"/>
    <property type="match status" value="1"/>
</dbReference>
<evidence type="ECO:0000256" key="7">
    <source>
        <dbReference type="ARBA" id="ARBA00066361"/>
    </source>
</evidence>
<dbReference type="PANTHER" id="PTHR43884:SF12">
    <property type="entry name" value="ISOVALERYL-COA DEHYDROGENASE, MITOCHONDRIAL-RELATED"/>
    <property type="match status" value="1"/>
</dbReference>
<evidence type="ECO:0000313" key="16">
    <source>
        <dbReference type="EMBL" id="KRG19629.1"/>
    </source>
</evidence>
<accession>A0A0Q9YGE2</accession>
<gene>
    <name evidence="16" type="primary">mmgC</name>
    <name evidence="17" type="ORF">CC99x_001770</name>
    <name evidence="16" type="ORF">CC99x_00642</name>
</gene>
<evidence type="ECO:0000313" key="18">
    <source>
        <dbReference type="Proteomes" id="UP000051494"/>
    </source>
</evidence>
<dbReference type="PIRSF" id="PIRSF016578">
    <property type="entry name" value="HsaA"/>
    <property type="match status" value="1"/>
</dbReference>
<comment type="catalytic activity">
    <reaction evidence="6">
        <text>3-sulfinopropanoyl-CoA + H2O = propanoyl-CoA + sulfite + H(+)</text>
        <dbReference type="Rhea" id="RHEA:41624"/>
        <dbReference type="ChEBI" id="CHEBI:15377"/>
        <dbReference type="ChEBI" id="CHEBI:15378"/>
        <dbReference type="ChEBI" id="CHEBI:17359"/>
        <dbReference type="ChEBI" id="CHEBI:57392"/>
        <dbReference type="ChEBI" id="CHEBI:78349"/>
        <dbReference type="EC" id="3.13.1.4"/>
    </reaction>
    <physiologicalReaction direction="left-to-right" evidence="6">
        <dbReference type="Rhea" id="RHEA:41625"/>
    </physiologicalReaction>
</comment>
<evidence type="ECO:0000259" key="13">
    <source>
        <dbReference type="Pfam" id="PF00441"/>
    </source>
</evidence>
<dbReference type="SUPFAM" id="SSF47203">
    <property type="entry name" value="Acyl-CoA dehydrogenase C-terminal domain-like"/>
    <property type="match status" value="1"/>
</dbReference>
<evidence type="ECO:0000256" key="11">
    <source>
        <dbReference type="ARBA" id="ARBA00075603"/>
    </source>
</evidence>
<dbReference type="InterPro" id="IPR037069">
    <property type="entry name" value="AcylCoA_DH/ox_N_sf"/>
</dbReference>
<dbReference type="Pfam" id="PF00441">
    <property type="entry name" value="Acyl-CoA_dh_1"/>
    <property type="match status" value="1"/>
</dbReference>
<evidence type="ECO:0000256" key="12">
    <source>
        <dbReference type="RuleBase" id="RU362125"/>
    </source>
</evidence>
<keyword evidence="3 12" id="KW-0285">Flavoprotein</keyword>
<dbReference type="RefSeq" id="WP_057623585.1">
    <property type="nucleotide sequence ID" value="NZ_LKHV02000001.1"/>
</dbReference>
<feature type="domain" description="Acyl-CoA oxidase/dehydrogenase middle" evidence="14">
    <location>
        <begin position="120"/>
        <end position="214"/>
    </location>
</feature>
<dbReference type="AlphaFoldDB" id="A0A0Q9YGE2"/>
<dbReference type="InterPro" id="IPR006089">
    <property type="entry name" value="Acyl-CoA_DH_CS"/>
</dbReference>
<keyword evidence="18" id="KW-1185">Reference proteome</keyword>
<dbReference type="FunFam" id="1.10.540.10:FF:000002">
    <property type="entry name" value="Acyl-CoA dehydrogenase FadE19"/>
    <property type="match status" value="1"/>
</dbReference>
<comment type="cofactor">
    <cofactor evidence="1 12">
        <name>FAD</name>
        <dbReference type="ChEBI" id="CHEBI:57692"/>
    </cofactor>
</comment>
<dbReference type="InterPro" id="IPR046373">
    <property type="entry name" value="Acyl-CoA_Oxase/DH_mid-dom_sf"/>
</dbReference>
<dbReference type="EC" id="3.13.1.4" evidence="8"/>
<evidence type="ECO:0000256" key="10">
    <source>
        <dbReference type="ARBA" id="ARBA00068311"/>
    </source>
</evidence>
<evidence type="ECO:0000256" key="4">
    <source>
        <dbReference type="ARBA" id="ARBA00022827"/>
    </source>
</evidence>
<dbReference type="Pfam" id="PF02771">
    <property type="entry name" value="Acyl-CoA_dh_N"/>
    <property type="match status" value="1"/>
</dbReference>
<dbReference type="Gene3D" id="1.10.540.10">
    <property type="entry name" value="Acyl-CoA dehydrogenase/oxidase, N-terminal domain"/>
    <property type="match status" value="1"/>
</dbReference>
<evidence type="ECO:0000256" key="9">
    <source>
        <dbReference type="ARBA" id="ARBA00067292"/>
    </source>
</evidence>
<dbReference type="InterPro" id="IPR013786">
    <property type="entry name" value="AcylCoA_DH/ox_N"/>
</dbReference>
<dbReference type="InterPro" id="IPR009075">
    <property type="entry name" value="AcylCo_DH/oxidase_C"/>
</dbReference>
<dbReference type="GO" id="GO:0003995">
    <property type="term" value="F:acyl-CoA dehydrogenase activity"/>
    <property type="evidence" value="ECO:0007669"/>
    <property type="project" value="InterPro"/>
</dbReference>
<dbReference type="Gene3D" id="2.40.110.10">
    <property type="entry name" value="Butyryl-CoA Dehydrogenase, subunit A, domain 2"/>
    <property type="match status" value="1"/>
</dbReference>